<name>A0A1G6S0N2_9ACTN</name>
<evidence type="ECO:0000313" key="3">
    <source>
        <dbReference type="Proteomes" id="UP000182100"/>
    </source>
</evidence>
<proteinExistence type="predicted"/>
<protein>
    <submittedName>
        <fullName evidence="2">Uncharacterized protein</fullName>
    </submittedName>
</protein>
<sequence length="204" mass="21827">MRITQDSADRETDSRRRTARDGDGLPSSLPPRFTGTFVAVASHADGKERVRFLADTFGSRERLGDTPDMPGVDRANRGPAGAEFQPPHEPAPAEGCARPLSPPAVLPGGLRAAEERDRRLETASVLRRVPGDAVLTCPRDLDVPDAPLEARLGIAPDAALPVQDGTVVGWNPADPARRPTTVRASPTPPRRPRPPADRPVPART</sequence>
<dbReference type="EMBL" id="FMZK01000005">
    <property type="protein sequence ID" value="SDD09736.1"/>
    <property type="molecule type" value="Genomic_DNA"/>
</dbReference>
<feature type="region of interest" description="Disordered" evidence="1">
    <location>
        <begin position="157"/>
        <end position="204"/>
    </location>
</feature>
<feature type="compositionally biased region" description="Basic and acidic residues" evidence="1">
    <location>
        <begin position="7"/>
        <end position="23"/>
    </location>
</feature>
<reference evidence="3" key="1">
    <citation type="submission" date="2016-10" db="EMBL/GenBank/DDBJ databases">
        <authorList>
            <person name="Varghese N."/>
            <person name="Submissions S."/>
        </authorList>
    </citation>
    <scope>NUCLEOTIDE SEQUENCE [LARGE SCALE GENOMIC DNA]</scope>
    <source>
        <strain evidence="3">CGMCC 4.3504</strain>
    </source>
</reference>
<accession>A0A1G6S0N2</accession>
<evidence type="ECO:0000256" key="1">
    <source>
        <dbReference type="SAM" id="MobiDB-lite"/>
    </source>
</evidence>
<feature type="region of interest" description="Disordered" evidence="1">
    <location>
        <begin position="1"/>
        <end position="33"/>
    </location>
</feature>
<evidence type="ECO:0000313" key="2">
    <source>
        <dbReference type="EMBL" id="SDD09736.1"/>
    </source>
</evidence>
<feature type="region of interest" description="Disordered" evidence="1">
    <location>
        <begin position="57"/>
        <end position="116"/>
    </location>
</feature>
<dbReference type="AlphaFoldDB" id="A0A1G6S0N2"/>
<keyword evidence="3" id="KW-1185">Reference proteome</keyword>
<gene>
    <name evidence="2" type="ORF">SAMN05216505_10573</name>
</gene>
<organism evidence="2 3">
    <name type="scientific">Streptomyces prasinopilosus</name>
    <dbReference type="NCBI Taxonomy" id="67344"/>
    <lineage>
        <taxon>Bacteria</taxon>
        <taxon>Bacillati</taxon>
        <taxon>Actinomycetota</taxon>
        <taxon>Actinomycetes</taxon>
        <taxon>Kitasatosporales</taxon>
        <taxon>Streptomycetaceae</taxon>
        <taxon>Streptomyces</taxon>
    </lineage>
</organism>
<dbReference type="Proteomes" id="UP000182100">
    <property type="component" value="Unassembled WGS sequence"/>
</dbReference>